<reference evidence="2" key="2">
    <citation type="journal article" date="2023" name="IMA Fungus">
        <title>Comparative genomic study of the Penicillium genus elucidates a diverse pangenome and 15 lateral gene transfer events.</title>
        <authorList>
            <person name="Petersen C."/>
            <person name="Sorensen T."/>
            <person name="Nielsen M.R."/>
            <person name="Sondergaard T.E."/>
            <person name="Sorensen J.L."/>
            <person name="Fitzpatrick D.A."/>
            <person name="Frisvad J.C."/>
            <person name="Nielsen K.L."/>
        </authorList>
    </citation>
    <scope>NUCLEOTIDE SEQUENCE</scope>
    <source>
        <strain evidence="2">IBT 21472</strain>
    </source>
</reference>
<feature type="compositionally biased region" description="Polar residues" evidence="1">
    <location>
        <begin position="622"/>
        <end position="638"/>
    </location>
</feature>
<feature type="region of interest" description="Disordered" evidence="1">
    <location>
        <begin position="616"/>
        <end position="638"/>
    </location>
</feature>
<feature type="compositionally biased region" description="Low complexity" evidence="1">
    <location>
        <begin position="36"/>
        <end position="47"/>
    </location>
</feature>
<feature type="region of interest" description="Disordered" evidence="1">
    <location>
        <begin position="152"/>
        <end position="189"/>
    </location>
</feature>
<feature type="region of interest" description="Disordered" evidence="1">
    <location>
        <begin position="785"/>
        <end position="811"/>
    </location>
</feature>
<feature type="region of interest" description="Disordered" evidence="1">
    <location>
        <begin position="486"/>
        <end position="532"/>
    </location>
</feature>
<feature type="compositionally biased region" description="Basic and acidic residues" evidence="1">
    <location>
        <begin position="789"/>
        <end position="800"/>
    </location>
</feature>
<keyword evidence="3" id="KW-1185">Reference proteome</keyword>
<accession>A0A9W9Q6Z0</accession>
<dbReference type="Proteomes" id="UP001147746">
    <property type="component" value="Unassembled WGS sequence"/>
</dbReference>
<feature type="region of interest" description="Disordered" evidence="1">
    <location>
        <begin position="1"/>
        <end position="114"/>
    </location>
</feature>
<feature type="compositionally biased region" description="Basic and acidic residues" evidence="1">
    <location>
        <begin position="49"/>
        <end position="62"/>
    </location>
</feature>
<evidence type="ECO:0000256" key="1">
    <source>
        <dbReference type="SAM" id="MobiDB-lite"/>
    </source>
</evidence>
<organism evidence="2 3">
    <name type="scientific">Penicillium atrosanguineum</name>
    <dbReference type="NCBI Taxonomy" id="1132637"/>
    <lineage>
        <taxon>Eukaryota</taxon>
        <taxon>Fungi</taxon>
        <taxon>Dikarya</taxon>
        <taxon>Ascomycota</taxon>
        <taxon>Pezizomycotina</taxon>
        <taxon>Eurotiomycetes</taxon>
        <taxon>Eurotiomycetidae</taxon>
        <taxon>Eurotiales</taxon>
        <taxon>Aspergillaceae</taxon>
        <taxon>Penicillium</taxon>
    </lineage>
</organism>
<feature type="compositionally biased region" description="Basic residues" evidence="1">
    <location>
        <begin position="10"/>
        <end position="21"/>
    </location>
</feature>
<reference evidence="2" key="1">
    <citation type="submission" date="2022-12" db="EMBL/GenBank/DDBJ databases">
        <authorList>
            <person name="Petersen C."/>
        </authorList>
    </citation>
    <scope>NUCLEOTIDE SEQUENCE</scope>
    <source>
        <strain evidence="2">IBT 21472</strain>
    </source>
</reference>
<feature type="compositionally biased region" description="Polar residues" evidence="1">
    <location>
        <begin position="155"/>
        <end position="167"/>
    </location>
</feature>
<evidence type="ECO:0000313" key="2">
    <source>
        <dbReference type="EMBL" id="KAJ5323451.1"/>
    </source>
</evidence>
<comment type="caution">
    <text evidence="2">The sequence shown here is derived from an EMBL/GenBank/DDBJ whole genome shotgun (WGS) entry which is preliminary data.</text>
</comment>
<protein>
    <submittedName>
        <fullName evidence="2">Uncharacterized protein</fullName>
    </submittedName>
</protein>
<evidence type="ECO:0000313" key="3">
    <source>
        <dbReference type="Proteomes" id="UP001147746"/>
    </source>
</evidence>
<gene>
    <name evidence="2" type="ORF">N7476_002051</name>
</gene>
<dbReference type="AlphaFoldDB" id="A0A9W9Q6Z0"/>
<proteinExistence type="predicted"/>
<name>A0A9W9Q6Z0_9EURO</name>
<sequence>MFSSFTTKDRLRRSMSSRSIHKPPLPEVGVIDPNVAKAHAAAAASKAMRLSERSSTESRNSYDRLGGPIHMAVPRRRPNSSLQGTDDGFSVSSTSAVPPVPPVPPVTPRQSIESGSRTCIAKAILPPPNTDFKGLDGRDSSVPSSYRRLRKAKSMFSTRQRSSNITYKVSPKSPKSPRHGIDLDRSPGFELPRTLRPSISFIRGGNLPGSRGIRHAKSHDVAIQLARNQFLEESKGAGPARRPSLFMSRNKREPKPFRKTFRVISDAGIGAVSPEQAGFKHCRTRSRIFSASFKKGLKRVFGLSKPVEQKFQLYDEDICTVIEKPTVKLQPFSVTPEQNVSVKHWSGTNQLQLKQESPGHDSTCTSVSRVTSWADSTAANTVTTRKTGHRQSLSLIEEHGDLNQRLPRMPARVVVGNISPSNRSSAHKLDPWVNSQDLYTALMKQIGQTAGHNSEEEITFGAVPEHRVVPECTTSVYSYRRGPSVRHVASGDSSPVSFSTAHRGDSQSPRKKPQSNRYAQRSRVSRYLPGQENCRPLSPYAVGKSSQSAFIINEHSDQSTASVVVTNCEDIQDLSRSSSIYSRSTGVKTLTEDIDTDDDQSLGTCEEPGTVTIFPSERHCSPTRNSGSSAPRSQVQPSVDWQQWMNSQIGRIETTSPMREHFRENAQYQEDEDEFFMGLIRRAQGPSSESIVSPYVEGPNKPACIEAQAPIEFKVSAQNNFSRPFSRSSSIRTIVTSQKIEPSFAEIEYTHPSGAHVNANQAENTVPRLAIPKKSSLSPLYVRAGTLREAPDSPTPRRDNAGSQKRTWTQEQYRQYSVRRPIANGRPNSFRSVRTYRDIRGLNNENTRQQEEHDEMMGEYHKLQDIRSTVSSKHMVEMFLNSRRRPGDTETSNDKAEVFV</sequence>
<feature type="compositionally biased region" description="Polar residues" evidence="1">
    <location>
        <begin position="801"/>
        <end position="811"/>
    </location>
</feature>
<dbReference type="EMBL" id="JAPZBO010000002">
    <property type="protein sequence ID" value="KAJ5323451.1"/>
    <property type="molecule type" value="Genomic_DNA"/>
</dbReference>
<feature type="compositionally biased region" description="Polar residues" evidence="1">
    <location>
        <begin position="491"/>
        <end position="500"/>
    </location>
</feature>
<feature type="compositionally biased region" description="Pro residues" evidence="1">
    <location>
        <begin position="98"/>
        <end position="107"/>
    </location>
</feature>